<proteinExistence type="predicted"/>
<feature type="compositionally biased region" description="Basic and acidic residues" evidence="1">
    <location>
        <begin position="115"/>
        <end position="133"/>
    </location>
</feature>
<feature type="compositionally biased region" description="Basic and acidic residues" evidence="1">
    <location>
        <begin position="1"/>
        <end position="14"/>
    </location>
</feature>
<keyword evidence="4" id="KW-1185">Reference proteome</keyword>
<keyword evidence="2" id="KW-0472">Membrane</keyword>
<evidence type="ECO:0000256" key="1">
    <source>
        <dbReference type="SAM" id="MobiDB-lite"/>
    </source>
</evidence>
<feature type="transmembrane region" description="Helical" evidence="2">
    <location>
        <begin position="83"/>
        <end position="105"/>
    </location>
</feature>
<feature type="region of interest" description="Disordered" evidence="1">
    <location>
        <begin position="103"/>
        <end position="156"/>
    </location>
</feature>
<evidence type="ECO:0000256" key="2">
    <source>
        <dbReference type="SAM" id="Phobius"/>
    </source>
</evidence>
<evidence type="ECO:0000313" key="3">
    <source>
        <dbReference type="EMBL" id="MFB9908351.1"/>
    </source>
</evidence>
<reference evidence="3 4" key="1">
    <citation type="submission" date="2024-09" db="EMBL/GenBank/DDBJ databases">
        <authorList>
            <person name="Sun Q."/>
            <person name="Mori K."/>
        </authorList>
    </citation>
    <scope>NUCLEOTIDE SEQUENCE [LARGE SCALE GENOMIC DNA]</scope>
    <source>
        <strain evidence="3 4">TBRC 7907</strain>
    </source>
</reference>
<accession>A0ABV6A5F1</accession>
<feature type="region of interest" description="Disordered" evidence="1">
    <location>
        <begin position="1"/>
        <end position="79"/>
    </location>
</feature>
<organism evidence="3 4">
    <name type="scientific">Allokutzneria oryzae</name>
    <dbReference type="NCBI Taxonomy" id="1378989"/>
    <lineage>
        <taxon>Bacteria</taxon>
        <taxon>Bacillati</taxon>
        <taxon>Actinomycetota</taxon>
        <taxon>Actinomycetes</taxon>
        <taxon>Pseudonocardiales</taxon>
        <taxon>Pseudonocardiaceae</taxon>
        <taxon>Allokutzneria</taxon>
    </lineage>
</organism>
<dbReference type="Proteomes" id="UP001589693">
    <property type="component" value="Unassembled WGS sequence"/>
</dbReference>
<comment type="caution">
    <text evidence="3">The sequence shown here is derived from an EMBL/GenBank/DDBJ whole genome shotgun (WGS) entry which is preliminary data.</text>
</comment>
<keyword evidence="2" id="KW-1133">Transmembrane helix</keyword>
<protein>
    <submittedName>
        <fullName evidence="3">Uncharacterized protein</fullName>
    </submittedName>
</protein>
<name>A0ABV6A5F1_9PSEU</name>
<dbReference type="RefSeq" id="WP_377859993.1">
    <property type="nucleotide sequence ID" value="NZ_JBHLZU010000027.1"/>
</dbReference>
<gene>
    <name evidence="3" type="ORF">ACFFQA_30825</name>
</gene>
<dbReference type="EMBL" id="JBHLZU010000027">
    <property type="protein sequence ID" value="MFB9908351.1"/>
    <property type="molecule type" value="Genomic_DNA"/>
</dbReference>
<evidence type="ECO:0000313" key="4">
    <source>
        <dbReference type="Proteomes" id="UP001589693"/>
    </source>
</evidence>
<feature type="compositionally biased region" description="Low complexity" evidence="1">
    <location>
        <begin position="28"/>
        <end position="42"/>
    </location>
</feature>
<feature type="compositionally biased region" description="Pro residues" evidence="1">
    <location>
        <begin position="43"/>
        <end position="57"/>
    </location>
</feature>
<sequence length="156" mass="16263">MSNDPQDKGQDQPTEKFQQPQPGPARPEQPAAQPQPQAQPQAQPEPQPQPQAQPEPQPQAAAAPMPPPPPAPKKQPKVVRAKAWVAGLVAAGLLLVGGVGGALIASVGGHGHGHYGKDRHNSRFEQRQDRFGDRGGPGQWGPYRGGQPGGPGGYSG</sequence>
<feature type="compositionally biased region" description="Pro residues" evidence="1">
    <location>
        <begin position="64"/>
        <end position="73"/>
    </location>
</feature>
<feature type="compositionally biased region" description="Gly residues" evidence="1">
    <location>
        <begin position="134"/>
        <end position="156"/>
    </location>
</feature>
<keyword evidence="2" id="KW-0812">Transmembrane</keyword>